<reference evidence="2" key="1">
    <citation type="submission" date="2014-08" db="EMBL/GenBank/DDBJ databases">
        <authorList>
            <person name="Wibberg D."/>
        </authorList>
    </citation>
    <scope>NUCLEOTIDE SEQUENCE</scope>
</reference>
<dbReference type="KEGG" id="mfi:DSM1535_0430"/>
<accession>A0A090I6T1</accession>
<feature type="domain" description="SpoVT-AbrB" evidence="1">
    <location>
        <begin position="15"/>
        <end position="51"/>
    </location>
</feature>
<evidence type="ECO:0000259" key="1">
    <source>
        <dbReference type="Pfam" id="PF04014"/>
    </source>
</evidence>
<dbReference type="GO" id="GO:0003677">
    <property type="term" value="F:DNA binding"/>
    <property type="evidence" value="ECO:0007669"/>
    <property type="project" value="InterPro"/>
</dbReference>
<gene>
    <name evidence="2" type="ORF">DSM1535_0430</name>
</gene>
<dbReference type="EMBL" id="LN515531">
    <property type="protein sequence ID" value="CEA12792.1"/>
    <property type="molecule type" value="Genomic_DNA"/>
</dbReference>
<dbReference type="InterPro" id="IPR007159">
    <property type="entry name" value="SpoVT-AbrB_dom"/>
</dbReference>
<dbReference type="SUPFAM" id="SSF89447">
    <property type="entry name" value="AbrB/MazE/MraZ-like"/>
    <property type="match status" value="1"/>
</dbReference>
<dbReference type="Pfam" id="PF04014">
    <property type="entry name" value="MazE_antitoxin"/>
    <property type="match status" value="1"/>
</dbReference>
<protein>
    <recommendedName>
        <fullName evidence="1">SpoVT-AbrB domain-containing protein</fullName>
    </recommendedName>
</protein>
<dbReference type="AlphaFoldDB" id="A0A090I6T1"/>
<name>A0A090I6T1_METFO</name>
<dbReference type="InterPro" id="IPR037914">
    <property type="entry name" value="SpoVT-AbrB_sf"/>
</dbReference>
<dbReference type="PATRIC" id="fig|2162.9.peg.448"/>
<organism evidence="2">
    <name type="scientific">Methanobacterium formicicum</name>
    <dbReference type="NCBI Taxonomy" id="2162"/>
    <lineage>
        <taxon>Archaea</taxon>
        <taxon>Methanobacteriati</taxon>
        <taxon>Methanobacteriota</taxon>
        <taxon>Methanomada group</taxon>
        <taxon>Methanobacteria</taxon>
        <taxon>Methanobacteriales</taxon>
        <taxon>Methanobacteriaceae</taxon>
        <taxon>Methanobacterium</taxon>
    </lineage>
</organism>
<proteinExistence type="predicted"/>
<sequence length="55" mass="5846">MIRTSKVGRKGGSVNVTIPQAIADLFEIKEGDVIKWTGIVGDGTPTLCVEKEASE</sequence>
<evidence type="ECO:0000313" key="2">
    <source>
        <dbReference type="EMBL" id="CEA12792.1"/>
    </source>
</evidence>